<dbReference type="eggNOG" id="KOG4472">
    <property type="taxonomic scope" value="Eukaryota"/>
</dbReference>
<dbReference type="PANTHER" id="PTHR31121:SF7">
    <property type="entry name" value="MANNOSYLTRANSFERASE KTR4-RELATED"/>
    <property type="match status" value="1"/>
</dbReference>
<protein>
    <recommendedName>
        <fullName evidence="10">Glycosyltransferase family 15 protein</fullName>
    </recommendedName>
</protein>
<evidence type="ECO:0000256" key="2">
    <source>
        <dbReference type="ARBA" id="ARBA00007677"/>
    </source>
</evidence>
<dbReference type="InterPro" id="IPR002685">
    <property type="entry name" value="Glyco_trans_15"/>
</dbReference>
<dbReference type="InterPro" id="IPR029044">
    <property type="entry name" value="Nucleotide-diphossugar_trans"/>
</dbReference>
<dbReference type="OrthoDB" id="439943at2759"/>
<evidence type="ECO:0000256" key="4">
    <source>
        <dbReference type="ARBA" id="ARBA00022679"/>
    </source>
</evidence>
<keyword evidence="7" id="KW-0812">Transmembrane</keyword>
<gene>
    <name evidence="8" type="primary">TPHA0I01910</name>
    <name evidence="8" type="ordered locus">TPHA_0I01910</name>
</gene>
<evidence type="ECO:0000313" key="8">
    <source>
        <dbReference type="EMBL" id="CCE64695.1"/>
    </source>
</evidence>
<dbReference type="SUPFAM" id="SSF53448">
    <property type="entry name" value="Nucleotide-diphospho-sugar transferases"/>
    <property type="match status" value="1"/>
</dbReference>
<dbReference type="PIRSF" id="PIRSF018153">
    <property type="entry name" value="Glyco_trans_15"/>
    <property type="match status" value="1"/>
</dbReference>
<name>G8BXR7_TETPH</name>
<dbReference type="GO" id="GO:0005794">
    <property type="term" value="C:Golgi apparatus"/>
    <property type="evidence" value="ECO:0007669"/>
    <property type="project" value="TreeGrafter"/>
</dbReference>
<keyword evidence="7" id="KW-0472">Membrane</keyword>
<comment type="similarity">
    <text evidence="2">Belongs to the glycosyltransferase 15 family.</text>
</comment>
<organism evidence="8 9">
    <name type="scientific">Tetrapisispora phaffii (strain ATCC 24235 / CBS 4417 / NBRC 1672 / NRRL Y-8282 / UCD 70-5)</name>
    <name type="common">Yeast</name>
    <name type="synonym">Fabospora phaffii</name>
    <dbReference type="NCBI Taxonomy" id="1071381"/>
    <lineage>
        <taxon>Eukaryota</taxon>
        <taxon>Fungi</taxon>
        <taxon>Dikarya</taxon>
        <taxon>Ascomycota</taxon>
        <taxon>Saccharomycotina</taxon>
        <taxon>Saccharomycetes</taxon>
        <taxon>Saccharomycetales</taxon>
        <taxon>Saccharomycetaceae</taxon>
        <taxon>Tetrapisispora</taxon>
    </lineage>
</organism>
<dbReference type="PANTHER" id="PTHR31121">
    <property type="entry name" value="ALPHA-1,2 MANNOSYLTRANSFERASE KTR1"/>
    <property type="match status" value="1"/>
</dbReference>
<dbReference type="OMA" id="WCFFLYQ"/>
<keyword evidence="9" id="KW-1185">Reference proteome</keyword>
<keyword evidence="3" id="KW-0328">Glycosyltransferase</keyword>
<evidence type="ECO:0008006" key="10">
    <source>
        <dbReference type="Google" id="ProtNLM"/>
    </source>
</evidence>
<keyword evidence="7" id="KW-1133">Transmembrane helix</keyword>
<dbReference type="GO" id="GO:0016020">
    <property type="term" value="C:membrane"/>
    <property type="evidence" value="ECO:0007669"/>
    <property type="project" value="UniProtKB-SubCell"/>
</dbReference>
<dbReference type="FunFam" id="3.90.550.10:FF:000051">
    <property type="entry name" value="Alpha-1,2-mannosyltransferase (Ktr4)"/>
    <property type="match status" value="1"/>
</dbReference>
<dbReference type="GO" id="GO:0000032">
    <property type="term" value="P:cell wall mannoprotein biosynthetic process"/>
    <property type="evidence" value="ECO:0007669"/>
    <property type="project" value="TreeGrafter"/>
</dbReference>
<dbReference type="KEGG" id="tpf:TPHA_0I01910"/>
<comment type="subcellular location">
    <subcellularLocation>
        <location evidence="1">Membrane</location>
        <topology evidence="1">Single-pass type II membrane protein</topology>
    </subcellularLocation>
</comment>
<feature type="transmembrane region" description="Helical" evidence="7">
    <location>
        <begin position="12"/>
        <end position="30"/>
    </location>
</feature>
<feature type="active site" description="Nucleophile" evidence="6">
    <location>
        <position position="357"/>
    </location>
</feature>
<evidence type="ECO:0000256" key="6">
    <source>
        <dbReference type="PIRSR" id="PIRSR018153-1"/>
    </source>
</evidence>
<sequence>MRLFPPSKRLSRYIIILLIILATASIGIYHHEKVKEHLANIPLESFPGFQIFDASSDANKDSAIEETNPDSWMDTKYENIFRRLNTPLIDNITNSEEDKEKQIISIGIEESYMKKTLKTPVIEPKIDNLVRPGDPLAGKANAAILSLVREEDLKELVLAINRLEERFNSKFNYPYVFLNDGDFSDKFVTRIKDILPKDRIIEFGKIDPEVWNMPDNIDRDLFKEAIEKNKNVQFMAKESYHNMCRFFSKNFYKHPLVKKYKYTWRLEPSTSVFCDIEYDVFQFMEMNDKYYGYTISVYDSPESVATLWNHTMDFLKMHPDYIDPNGAFEWLKDNGQKPENYEIANGYSTCHFWTNFEITNLEFLRSKPYEQFVEYLDSKDGFYYERWGDAPVRSLALALFLDKKKIHWFQDIGYLHTPYTNCPASPVGSKRCQGNCIPGRVSAWEPLSIENCQGLWLEYSMDDKTNLYTP</sequence>
<dbReference type="Proteomes" id="UP000005666">
    <property type="component" value="Chromosome 9"/>
</dbReference>
<dbReference type="GO" id="GO:0000026">
    <property type="term" value="F:alpha-1,2-mannosyltransferase activity"/>
    <property type="evidence" value="ECO:0007669"/>
    <property type="project" value="TreeGrafter"/>
</dbReference>
<reference evidence="8 9" key="1">
    <citation type="journal article" date="2011" name="Proc. Natl. Acad. Sci. U.S.A.">
        <title>Evolutionary erosion of yeast sex chromosomes by mating-type switching accidents.</title>
        <authorList>
            <person name="Gordon J.L."/>
            <person name="Armisen D."/>
            <person name="Proux-Wera E."/>
            <person name="Oheigeartaigh S.S."/>
            <person name="Byrne K.P."/>
            <person name="Wolfe K.H."/>
        </authorList>
    </citation>
    <scope>NUCLEOTIDE SEQUENCE [LARGE SCALE GENOMIC DNA]</scope>
    <source>
        <strain evidence="9">ATCC 24235 / CBS 4417 / NBRC 1672 / NRRL Y-8282 / UCD 70-5</strain>
    </source>
</reference>
<keyword evidence="4" id="KW-0808">Transferase</keyword>
<dbReference type="RefSeq" id="XP_003687129.1">
    <property type="nucleotide sequence ID" value="XM_003687081.1"/>
</dbReference>
<accession>G8BXR7</accession>
<keyword evidence="5" id="KW-0735">Signal-anchor</keyword>
<dbReference type="GO" id="GO:0006493">
    <property type="term" value="P:protein O-linked glycosylation"/>
    <property type="evidence" value="ECO:0007669"/>
    <property type="project" value="TreeGrafter"/>
</dbReference>
<dbReference type="AlphaFoldDB" id="G8BXR7"/>
<evidence type="ECO:0000256" key="1">
    <source>
        <dbReference type="ARBA" id="ARBA00004606"/>
    </source>
</evidence>
<proteinExistence type="inferred from homology"/>
<evidence type="ECO:0000256" key="5">
    <source>
        <dbReference type="ARBA" id="ARBA00022968"/>
    </source>
</evidence>
<evidence type="ECO:0000313" key="9">
    <source>
        <dbReference type="Proteomes" id="UP000005666"/>
    </source>
</evidence>
<evidence type="ECO:0000256" key="7">
    <source>
        <dbReference type="SAM" id="Phobius"/>
    </source>
</evidence>
<evidence type="ECO:0000256" key="3">
    <source>
        <dbReference type="ARBA" id="ARBA00022676"/>
    </source>
</evidence>
<dbReference type="HOGENOM" id="CLU_024327_1_1_1"/>
<dbReference type="GO" id="GO:0006487">
    <property type="term" value="P:protein N-linked glycosylation"/>
    <property type="evidence" value="ECO:0007669"/>
    <property type="project" value="TreeGrafter"/>
</dbReference>
<dbReference type="GeneID" id="11532910"/>
<dbReference type="EMBL" id="HE612864">
    <property type="protein sequence ID" value="CCE64695.1"/>
    <property type="molecule type" value="Genomic_DNA"/>
</dbReference>
<dbReference type="Pfam" id="PF01793">
    <property type="entry name" value="Glyco_transf_15"/>
    <property type="match status" value="1"/>
</dbReference>
<dbReference type="Gene3D" id="3.90.550.10">
    <property type="entry name" value="Spore Coat Polysaccharide Biosynthesis Protein SpsA, Chain A"/>
    <property type="match status" value="1"/>
</dbReference>